<dbReference type="SFLD" id="SFLDG01151">
    <property type="entry name" value="Main.2:_Nu-like"/>
    <property type="match status" value="1"/>
</dbReference>
<dbReference type="InterPro" id="IPR010987">
    <property type="entry name" value="Glutathione-S-Trfase_C-like"/>
</dbReference>
<dbReference type="CDD" id="cd03048">
    <property type="entry name" value="GST_N_Ure2p_like"/>
    <property type="match status" value="1"/>
</dbReference>
<dbReference type="PANTHER" id="PTHR44051">
    <property type="entry name" value="GLUTATHIONE S-TRANSFERASE-RELATED"/>
    <property type="match status" value="1"/>
</dbReference>
<dbReference type="SFLD" id="SFLDG00358">
    <property type="entry name" value="Main_(cytGST)"/>
    <property type="match status" value="1"/>
</dbReference>
<dbReference type="AlphaFoldDB" id="A0A0B7KPN9"/>
<dbReference type="PROSITE" id="PS50405">
    <property type="entry name" value="GST_CTER"/>
    <property type="match status" value="1"/>
</dbReference>
<evidence type="ECO:0000259" key="3">
    <source>
        <dbReference type="PROSITE" id="PS50404"/>
    </source>
</evidence>
<dbReference type="InterPro" id="IPR004046">
    <property type="entry name" value="GST_C"/>
</dbReference>
<feature type="domain" description="GST N-terminal" evidence="3">
    <location>
        <begin position="4"/>
        <end position="85"/>
    </location>
</feature>
<organism evidence="5">
    <name type="scientific">Bionectria ochroleuca</name>
    <name type="common">Gliocladium roseum</name>
    <dbReference type="NCBI Taxonomy" id="29856"/>
    <lineage>
        <taxon>Eukaryota</taxon>
        <taxon>Fungi</taxon>
        <taxon>Dikarya</taxon>
        <taxon>Ascomycota</taxon>
        <taxon>Pezizomycotina</taxon>
        <taxon>Sordariomycetes</taxon>
        <taxon>Hypocreomycetidae</taxon>
        <taxon>Hypocreales</taxon>
        <taxon>Bionectriaceae</taxon>
        <taxon>Clonostachys</taxon>
    </lineage>
</organism>
<dbReference type="Pfam" id="PF00043">
    <property type="entry name" value="GST_C"/>
    <property type="match status" value="1"/>
</dbReference>
<feature type="domain" description="GST C-terminal" evidence="4">
    <location>
        <begin position="92"/>
        <end position="221"/>
    </location>
</feature>
<evidence type="ECO:0000259" key="4">
    <source>
        <dbReference type="PROSITE" id="PS50405"/>
    </source>
</evidence>
<dbReference type="InterPro" id="IPR036249">
    <property type="entry name" value="Thioredoxin-like_sf"/>
</dbReference>
<dbReference type="SFLD" id="SFLDS00019">
    <property type="entry name" value="Glutathione_Transferase_(cytos"/>
    <property type="match status" value="1"/>
</dbReference>
<evidence type="ECO:0000256" key="2">
    <source>
        <dbReference type="RuleBase" id="RU003494"/>
    </source>
</evidence>
<reference evidence="5" key="1">
    <citation type="submission" date="2015-01" db="EMBL/GenBank/DDBJ databases">
        <authorList>
            <person name="Durling Mikael"/>
        </authorList>
    </citation>
    <scope>NUCLEOTIDE SEQUENCE</scope>
</reference>
<accession>A0A0B7KPN9</accession>
<dbReference type="PROSITE" id="PS50404">
    <property type="entry name" value="GST_NTER"/>
    <property type="match status" value="1"/>
</dbReference>
<gene>
    <name evidence="5" type="ORF">BN869_000013475_1</name>
</gene>
<dbReference type="Gene3D" id="1.20.1050.10">
    <property type="match status" value="1"/>
</dbReference>
<dbReference type="SUPFAM" id="SSF52833">
    <property type="entry name" value="Thioredoxin-like"/>
    <property type="match status" value="1"/>
</dbReference>
<comment type="similarity">
    <text evidence="1 2">Belongs to the GST superfamily.</text>
</comment>
<dbReference type="InterPro" id="IPR004045">
    <property type="entry name" value="Glutathione_S-Trfase_N"/>
</dbReference>
<sequence length="235" mass="27122">MTSLPDIHLYTWLTCNGVKISIALEELSLPYKVTEVDIGSGKQKEAWFTDINPNGRIPAITDGNKRIFESGAILLYLADRYDSDNKFSYAHGTPEYYEQLSWIMFQMGGVGPMQGQANHFRLFASEYSQYSIDRYMEETKRLYGVLNRRLTQSAWLAGDKYTIADICNYGWVRYAPLALRLDLDEFPALKNWHDAIAEREAVRKGVNVPRASSDQELMQRYRLLEQKTLARKINK</sequence>
<evidence type="ECO:0000256" key="1">
    <source>
        <dbReference type="ARBA" id="ARBA00007409"/>
    </source>
</evidence>
<evidence type="ECO:0008006" key="6">
    <source>
        <dbReference type="Google" id="ProtNLM"/>
    </source>
</evidence>
<dbReference type="PANTHER" id="PTHR44051:SF8">
    <property type="entry name" value="GLUTATHIONE S-TRANSFERASE GSTA"/>
    <property type="match status" value="1"/>
</dbReference>
<dbReference type="SUPFAM" id="SSF47616">
    <property type="entry name" value="GST C-terminal domain-like"/>
    <property type="match status" value="1"/>
</dbReference>
<dbReference type="InterPro" id="IPR040079">
    <property type="entry name" value="Glutathione_S-Trfase"/>
</dbReference>
<proteinExistence type="inferred from homology"/>
<name>A0A0B7KPN9_BIOOC</name>
<protein>
    <recommendedName>
        <fullName evidence="6">Glutathione S-transferase</fullName>
    </recommendedName>
</protein>
<dbReference type="Gene3D" id="3.40.30.10">
    <property type="entry name" value="Glutaredoxin"/>
    <property type="match status" value="1"/>
</dbReference>
<dbReference type="EMBL" id="CDPU01000101">
    <property type="protein sequence ID" value="CEO57417.1"/>
    <property type="molecule type" value="Genomic_DNA"/>
</dbReference>
<dbReference type="Pfam" id="PF02798">
    <property type="entry name" value="GST_N"/>
    <property type="match status" value="1"/>
</dbReference>
<dbReference type="InterPro" id="IPR036282">
    <property type="entry name" value="Glutathione-S-Trfase_C_sf"/>
</dbReference>
<evidence type="ECO:0000313" key="5">
    <source>
        <dbReference type="EMBL" id="CEO57417.1"/>
    </source>
</evidence>